<evidence type="ECO:0000313" key="2">
    <source>
        <dbReference type="Proteomes" id="UP001174691"/>
    </source>
</evidence>
<sequence>MASFGELFDHAAQYVGSGDMVKDMGRDLQNAANYVNNLVGGSGSPGQNQADFESNLVKVTPFMSIMSIKPKDGWVQKTSPIHEIRTLAALAHSDAYPPWILRGSGTISEEAKTDLREYLRGAIWNDDPLSHLFHDNPGWNFDRKKGLAVSYGADYLGATQAYNIVTDRSIRAAMPSLTQRAHEGDMQFLHCMAQEKGETVQETVRKVMCWCEAMYNIAIGQFDESRQLASIKLPWFTQFTTPCGTDTVRTLFAGNTPSYPKIQARKRALGSIFHIIQDSYAAGHCRRNPPFKGPIEQCHTFTGQVHEKHSDLDHSFKNIEDISLGDLDSFVSWQGVRPGIDACIKLANLWGEGRQFDDGVRGLLRDEVFAIASHAKAADSSI</sequence>
<comment type="caution">
    <text evidence="1">The sequence shown here is derived from an EMBL/GenBank/DDBJ whole genome shotgun (WGS) entry which is preliminary data.</text>
</comment>
<evidence type="ECO:0000313" key="1">
    <source>
        <dbReference type="EMBL" id="KAJ9165332.1"/>
    </source>
</evidence>
<name>A0AA38S933_9PEZI</name>
<dbReference type="EMBL" id="JANBVN010000004">
    <property type="protein sequence ID" value="KAJ9165332.1"/>
    <property type="molecule type" value="Genomic_DNA"/>
</dbReference>
<keyword evidence="2" id="KW-1185">Reference proteome</keyword>
<dbReference type="AlphaFoldDB" id="A0AA38S933"/>
<reference evidence="1" key="1">
    <citation type="submission" date="2022-07" db="EMBL/GenBank/DDBJ databases">
        <title>Fungi with potential for degradation of polypropylene.</title>
        <authorList>
            <person name="Gostincar C."/>
        </authorList>
    </citation>
    <scope>NUCLEOTIDE SEQUENCE</scope>
    <source>
        <strain evidence="1">EXF-13287</strain>
    </source>
</reference>
<accession>A0AA38S933</accession>
<organism evidence="1 2">
    <name type="scientific">Coniochaeta hoffmannii</name>
    <dbReference type="NCBI Taxonomy" id="91930"/>
    <lineage>
        <taxon>Eukaryota</taxon>
        <taxon>Fungi</taxon>
        <taxon>Dikarya</taxon>
        <taxon>Ascomycota</taxon>
        <taxon>Pezizomycotina</taxon>
        <taxon>Sordariomycetes</taxon>
        <taxon>Sordariomycetidae</taxon>
        <taxon>Coniochaetales</taxon>
        <taxon>Coniochaetaceae</taxon>
        <taxon>Coniochaeta</taxon>
    </lineage>
</organism>
<proteinExistence type="predicted"/>
<dbReference type="Proteomes" id="UP001174691">
    <property type="component" value="Unassembled WGS sequence"/>
</dbReference>
<protein>
    <submittedName>
        <fullName evidence="1">Uncharacterized protein</fullName>
    </submittedName>
</protein>
<gene>
    <name evidence="1" type="ORF">NKR19_g524</name>
</gene>